<comment type="caution">
    <text evidence="3">The sequence shown here is derived from an EMBL/GenBank/DDBJ whole genome shotgun (WGS) entry which is preliminary data.</text>
</comment>
<dbReference type="Proteomes" id="UP000593566">
    <property type="component" value="Unassembled WGS sequence"/>
</dbReference>
<name>A0A8H6CNJ1_9LECA</name>
<dbReference type="GO" id="GO:0004642">
    <property type="term" value="F:phosphoribosylformylglycinamidine synthase activity"/>
    <property type="evidence" value="ECO:0007669"/>
    <property type="project" value="TreeGrafter"/>
</dbReference>
<reference evidence="3 4" key="1">
    <citation type="journal article" date="2020" name="Genomics">
        <title>Complete, high-quality genomes from long-read metagenomic sequencing of two wolf lichen thalli reveals enigmatic genome architecture.</title>
        <authorList>
            <person name="McKenzie S.K."/>
            <person name="Walston R.F."/>
            <person name="Allen J.L."/>
        </authorList>
    </citation>
    <scope>NUCLEOTIDE SEQUENCE [LARGE SCALE GENOMIC DNA]</scope>
    <source>
        <strain evidence="3">WasteWater1</strain>
    </source>
</reference>
<dbReference type="SUPFAM" id="SSF55326">
    <property type="entry name" value="PurM N-terminal domain-like"/>
    <property type="match status" value="1"/>
</dbReference>
<protein>
    <recommendedName>
        <fullName evidence="5">PurM-like C-terminal domain-containing protein</fullName>
    </recommendedName>
</protein>
<dbReference type="EMBL" id="JACCJB010000005">
    <property type="protein sequence ID" value="KAF6226950.1"/>
    <property type="molecule type" value="Genomic_DNA"/>
</dbReference>
<dbReference type="InterPro" id="IPR055181">
    <property type="entry name" value="FGAR-AT_PurM_N-like"/>
</dbReference>
<dbReference type="Pfam" id="PF22689">
    <property type="entry name" value="FGAR-AT_PurM_N-like"/>
    <property type="match status" value="1"/>
</dbReference>
<keyword evidence="4" id="KW-1185">Reference proteome</keyword>
<evidence type="ECO:0000259" key="2">
    <source>
        <dbReference type="Pfam" id="PF22689"/>
    </source>
</evidence>
<proteinExistence type="predicted"/>
<dbReference type="SUPFAM" id="SSF56042">
    <property type="entry name" value="PurM C-terminal domain-like"/>
    <property type="match status" value="2"/>
</dbReference>
<dbReference type="Pfam" id="PF02769">
    <property type="entry name" value="AIRS_C"/>
    <property type="match status" value="2"/>
</dbReference>
<feature type="domain" description="FGAR-AT PurM N-terminal-like" evidence="2">
    <location>
        <begin position="130"/>
        <end position="271"/>
    </location>
</feature>
<dbReference type="RefSeq" id="XP_037155258.1">
    <property type="nucleotide sequence ID" value="XM_037299257.1"/>
</dbReference>
<feature type="domain" description="PurM-like C-terminal" evidence="1">
    <location>
        <begin position="26"/>
        <end position="121"/>
    </location>
</feature>
<dbReference type="Gene3D" id="3.40.50.880">
    <property type="match status" value="1"/>
</dbReference>
<evidence type="ECO:0000313" key="3">
    <source>
        <dbReference type="EMBL" id="KAF6226950.1"/>
    </source>
</evidence>
<dbReference type="InterPro" id="IPR036676">
    <property type="entry name" value="PurM-like_C_sf"/>
</dbReference>
<dbReference type="InterPro" id="IPR029062">
    <property type="entry name" value="Class_I_gatase-like"/>
</dbReference>
<dbReference type="GO" id="GO:0006164">
    <property type="term" value="P:purine nucleotide biosynthetic process"/>
    <property type="evidence" value="ECO:0007669"/>
    <property type="project" value="TreeGrafter"/>
</dbReference>
<dbReference type="PANTHER" id="PTHR10099">
    <property type="entry name" value="PHOSPHORIBOSYLFORMYLGLYCINAMIDINE SYNTHASE"/>
    <property type="match status" value="1"/>
</dbReference>
<sequence length="650" mass="69674">MGAPCWWNGHCATAVFLKDPAIVPSGSMIVVLGGPSILVGLSGGSASSATSNEGSADLSFASVQRDSAEVQRRAQEVINACASMANDNPILFIHDVGAGGLSNAIPELVHDTSIGGNFELRDNDNAGSRNRAVGGQVARDRLVGPWQIPVADVGVTATCLQKGIRTRKATAIGEKPTLALINPGASARMEVAEALCNMAAADVSLQKLAYPLSANRMSAIHHPGEGAALYEAVKAVVALCKQLRISIPVGKDSTSMKMGWREQQSQEAREVTPQLRRPEENGIGETVLLVVDLAEGHKALGGSALAQAFGKVGDETPDVRNVQLLKDSFYAIEEAHDSGVVLAYHGAGSDGGIFTAIVEMMFAGRCGASLLLENFCRNETADIISTLFTEELAAVFQVGKRDETNFKRCFANCGPPPEMIERIGTVTSDQELSIYHNADPASLLYRNRRSELQKFWSSISYHMQCIRNNLDCADTEYARIEDDSDPGLSYNITFDPAEPLHGKGFLNSAPFLASKFSQRLSLKQKPHVAILREQGVNGAKEMAYAFMNAGFLAEDVHMTDLIHGRKSLSSFVGLAACGGFSDGDVLGAGRGCEYSFAFISSCDMLKNLRRVTEEYMTRSRVLITSSNAAEQAAQECAEVGRMTAYMADNI</sequence>
<dbReference type="SMART" id="SM01211">
    <property type="entry name" value="GATase_5"/>
    <property type="match status" value="1"/>
</dbReference>
<dbReference type="Gene3D" id="3.90.650.10">
    <property type="entry name" value="PurM-like C-terminal domain"/>
    <property type="match status" value="2"/>
</dbReference>
<dbReference type="AlphaFoldDB" id="A0A8H6CNJ1"/>
<accession>A0A8H6CNJ1</accession>
<organism evidence="3 4">
    <name type="scientific">Letharia lupina</name>
    <dbReference type="NCBI Taxonomy" id="560253"/>
    <lineage>
        <taxon>Eukaryota</taxon>
        <taxon>Fungi</taxon>
        <taxon>Dikarya</taxon>
        <taxon>Ascomycota</taxon>
        <taxon>Pezizomycotina</taxon>
        <taxon>Lecanoromycetes</taxon>
        <taxon>OSLEUM clade</taxon>
        <taxon>Lecanoromycetidae</taxon>
        <taxon>Lecanorales</taxon>
        <taxon>Lecanorineae</taxon>
        <taxon>Parmeliaceae</taxon>
        <taxon>Letharia</taxon>
    </lineage>
</organism>
<gene>
    <name evidence="3" type="ORF">HO133_008391</name>
</gene>
<evidence type="ECO:0000313" key="4">
    <source>
        <dbReference type="Proteomes" id="UP000593566"/>
    </source>
</evidence>
<dbReference type="GO" id="GO:0005737">
    <property type="term" value="C:cytoplasm"/>
    <property type="evidence" value="ECO:0007669"/>
    <property type="project" value="TreeGrafter"/>
</dbReference>
<feature type="domain" description="PurM-like C-terminal" evidence="1">
    <location>
        <begin position="289"/>
        <end position="436"/>
    </location>
</feature>
<dbReference type="GeneID" id="59336787"/>
<dbReference type="InterPro" id="IPR036921">
    <property type="entry name" value="PurM-like_N_sf"/>
</dbReference>
<dbReference type="Pfam" id="PF13507">
    <property type="entry name" value="GATase_5"/>
    <property type="match status" value="1"/>
</dbReference>
<dbReference type="Gene3D" id="3.30.1330.10">
    <property type="entry name" value="PurM-like, N-terminal domain"/>
    <property type="match status" value="1"/>
</dbReference>
<dbReference type="SUPFAM" id="SSF52317">
    <property type="entry name" value="Class I glutamine amidotransferase-like"/>
    <property type="match status" value="1"/>
</dbReference>
<dbReference type="PANTHER" id="PTHR10099:SF1">
    <property type="entry name" value="PHOSPHORIBOSYLFORMYLGLYCINAMIDINE SYNTHASE"/>
    <property type="match status" value="1"/>
</dbReference>
<evidence type="ECO:0000259" key="1">
    <source>
        <dbReference type="Pfam" id="PF02769"/>
    </source>
</evidence>
<dbReference type="InterPro" id="IPR010918">
    <property type="entry name" value="PurM-like_C_dom"/>
</dbReference>
<evidence type="ECO:0008006" key="5">
    <source>
        <dbReference type="Google" id="ProtNLM"/>
    </source>
</evidence>
<dbReference type="CDD" id="cd02204">
    <property type="entry name" value="PurL_repeat2"/>
    <property type="match status" value="1"/>
</dbReference>